<dbReference type="Gene3D" id="2.102.10.10">
    <property type="entry name" value="Rieske [2Fe-2S] iron-sulphur domain"/>
    <property type="match status" value="1"/>
</dbReference>
<keyword evidence="1" id="KW-0001">2Fe-2S</keyword>
<reference evidence="6 7" key="1">
    <citation type="submission" date="2018-11" db="EMBL/GenBank/DDBJ databases">
        <title>Lysobacter cryohumiis sp. nov., isolated from soil in the Tianshan Mountains, Xinjiang, China.</title>
        <authorList>
            <person name="Luo Y."/>
            <person name="Sheng H."/>
        </authorList>
    </citation>
    <scope>NUCLEOTIDE SEQUENCE [LARGE SCALE GENOMIC DNA]</scope>
    <source>
        <strain evidence="6 7">ZS60</strain>
    </source>
</reference>
<dbReference type="Proteomes" id="UP000267049">
    <property type="component" value="Unassembled WGS sequence"/>
</dbReference>
<evidence type="ECO:0000313" key="6">
    <source>
        <dbReference type="EMBL" id="RNF86082.1"/>
    </source>
</evidence>
<evidence type="ECO:0000313" key="7">
    <source>
        <dbReference type="Proteomes" id="UP000267049"/>
    </source>
</evidence>
<dbReference type="RefSeq" id="WP_123086203.1">
    <property type="nucleotide sequence ID" value="NZ_RIBS01000001.1"/>
</dbReference>
<name>A0A3M8T5Q7_9GAMM</name>
<sequence length="120" mass="12873">MSGAGTTTAGDGAADASWVFVCATSQLLPGESTVAWDGDTAIMVCNYDGDFYALEDRCSHEEFELSAGTFDGDEATVECVLHGAKFDVRDGRPLCPPAYEPVVKFPVKVDDVGVWTRDDR</sequence>
<keyword evidence="7" id="KW-1185">Reference proteome</keyword>
<proteinExistence type="predicted"/>
<keyword evidence="3" id="KW-0408">Iron</keyword>
<dbReference type="EMBL" id="RIBS01000001">
    <property type="protein sequence ID" value="RNF86082.1"/>
    <property type="molecule type" value="Genomic_DNA"/>
</dbReference>
<evidence type="ECO:0000256" key="2">
    <source>
        <dbReference type="ARBA" id="ARBA00022723"/>
    </source>
</evidence>
<keyword evidence="4" id="KW-0411">Iron-sulfur</keyword>
<dbReference type="PROSITE" id="PS51296">
    <property type="entry name" value="RIESKE"/>
    <property type="match status" value="1"/>
</dbReference>
<dbReference type="CDD" id="cd03528">
    <property type="entry name" value="Rieske_RO_ferredoxin"/>
    <property type="match status" value="1"/>
</dbReference>
<keyword evidence="2" id="KW-0479">Metal-binding</keyword>
<protein>
    <submittedName>
        <fullName evidence="6">Non-heme iron oxygenase ferredoxin subunit</fullName>
    </submittedName>
</protein>
<accession>A0A3M8T5Q7</accession>
<dbReference type="AlphaFoldDB" id="A0A3M8T5Q7"/>
<evidence type="ECO:0000256" key="1">
    <source>
        <dbReference type="ARBA" id="ARBA00022714"/>
    </source>
</evidence>
<dbReference type="InterPro" id="IPR036922">
    <property type="entry name" value="Rieske_2Fe-2S_sf"/>
</dbReference>
<dbReference type="PANTHER" id="PTHR21496">
    <property type="entry name" value="FERREDOXIN-RELATED"/>
    <property type="match status" value="1"/>
</dbReference>
<dbReference type="GO" id="GO:0051537">
    <property type="term" value="F:2 iron, 2 sulfur cluster binding"/>
    <property type="evidence" value="ECO:0007669"/>
    <property type="project" value="UniProtKB-KW"/>
</dbReference>
<organism evidence="6 7">
    <name type="scientific">Montanilutibacter psychrotolerans</name>
    <dbReference type="NCBI Taxonomy" id="1327343"/>
    <lineage>
        <taxon>Bacteria</taxon>
        <taxon>Pseudomonadati</taxon>
        <taxon>Pseudomonadota</taxon>
        <taxon>Gammaproteobacteria</taxon>
        <taxon>Lysobacterales</taxon>
        <taxon>Lysobacteraceae</taxon>
        <taxon>Montanilutibacter</taxon>
    </lineage>
</organism>
<dbReference type="PANTHER" id="PTHR21496:SF23">
    <property type="entry name" value="3-PHENYLPROPIONATE_CINNAMIC ACID DIOXYGENASE FERREDOXIN SUBUNIT"/>
    <property type="match status" value="1"/>
</dbReference>
<dbReference type="OrthoDB" id="9800167at2"/>
<dbReference type="InterPro" id="IPR017941">
    <property type="entry name" value="Rieske_2Fe-2S"/>
</dbReference>
<evidence type="ECO:0000256" key="3">
    <source>
        <dbReference type="ARBA" id="ARBA00023004"/>
    </source>
</evidence>
<evidence type="ECO:0000256" key="4">
    <source>
        <dbReference type="ARBA" id="ARBA00023014"/>
    </source>
</evidence>
<comment type="caution">
    <text evidence="6">The sequence shown here is derived from an EMBL/GenBank/DDBJ whole genome shotgun (WGS) entry which is preliminary data.</text>
</comment>
<dbReference type="GO" id="GO:0046872">
    <property type="term" value="F:metal ion binding"/>
    <property type="evidence" value="ECO:0007669"/>
    <property type="project" value="UniProtKB-KW"/>
</dbReference>
<dbReference type="SUPFAM" id="SSF50022">
    <property type="entry name" value="ISP domain"/>
    <property type="match status" value="1"/>
</dbReference>
<feature type="domain" description="Rieske" evidence="5">
    <location>
        <begin position="19"/>
        <end position="116"/>
    </location>
</feature>
<evidence type="ECO:0000259" key="5">
    <source>
        <dbReference type="PROSITE" id="PS51296"/>
    </source>
</evidence>
<dbReference type="Pfam" id="PF00355">
    <property type="entry name" value="Rieske"/>
    <property type="match status" value="1"/>
</dbReference>
<gene>
    <name evidence="6" type="ORF">EER27_01205</name>
</gene>